<proteinExistence type="predicted"/>
<feature type="transmembrane region" description="Helical" evidence="1">
    <location>
        <begin position="114"/>
        <end position="138"/>
    </location>
</feature>
<keyword evidence="1" id="KW-0812">Transmembrane</keyword>
<feature type="transmembrane region" description="Helical" evidence="1">
    <location>
        <begin position="73"/>
        <end position="93"/>
    </location>
</feature>
<evidence type="ECO:0000313" key="2">
    <source>
        <dbReference type="EMBL" id="KGM87613.1"/>
    </source>
</evidence>
<comment type="caution">
    <text evidence="2">The sequence shown here is derived from an EMBL/GenBank/DDBJ whole genome shotgun (WGS) entry which is preliminary data.</text>
</comment>
<name>A0A0A0HNB7_9RHOB</name>
<dbReference type="OrthoDB" id="9870437at2"/>
<dbReference type="EMBL" id="AONH01000013">
    <property type="protein sequence ID" value="KGM87613.1"/>
    <property type="molecule type" value="Genomic_DNA"/>
</dbReference>
<evidence type="ECO:0000256" key="1">
    <source>
        <dbReference type="SAM" id="Phobius"/>
    </source>
</evidence>
<evidence type="ECO:0000313" key="3">
    <source>
        <dbReference type="Proteomes" id="UP000030021"/>
    </source>
</evidence>
<reference evidence="2 3" key="1">
    <citation type="submission" date="2013-01" db="EMBL/GenBank/DDBJ databases">
        <authorList>
            <person name="Fiebig A."/>
            <person name="Goeker M."/>
            <person name="Klenk H.-P.P."/>
        </authorList>
    </citation>
    <scope>NUCLEOTIDE SEQUENCE [LARGE SCALE GENOMIC DNA]</scope>
    <source>
        <strain evidence="2 3">DSM 17069</strain>
    </source>
</reference>
<sequence>MKRSTTYELDPGPKRILWIIIWACVINFVIHLFPISLLSLFDIYPSAFAQEIALDHTGQLQEKLNRANATVEMLIGLVLQMTLAALMVAWVMIREVFRGLARGRQAIVLKLDSYVLLLGLNGFSWGLLMVLILKGFAAFEGSRLGSAPQFTLFAVAGLVLLSLILAFAFLVDPAKAQANLSNMRATRRANGW</sequence>
<dbReference type="STRING" id="215743.ROSMUCSMR3_03036"/>
<accession>A0A0A0HNB7</accession>
<organism evidence="2 3">
    <name type="scientific">Roseovarius mucosus DSM 17069</name>
    <dbReference type="NCBI Taxonomy" id="1288298"/>
    <lineage>
        <taxon>Bacteria</taxon>
        <taxon>Pseudomonadati</taxon>
        <taxon>Pseudomonadota</taxon>
        <taxon>Alphaproteobacteria</taxon>
        <taxon>Rhodobacterales</taxon>
        <taxon>Roseobacteraceae</taxon>
        <taxon>Roseovarius</taxon>
    </lineage>
</organism>
<dbReference type="HOGENOM" id="CLU_1414241_0_0_5"/>
<gene>
    <name evidence="2" type="ORF">rosmuc_02349</name>
</gene>
<dbReference type="PATRIC" id="fig|1288298.3.peg.2360"/>
<feature type="transmembrane region" description="Helical" evidence="1">
    <location>
        <begin position="16"/>
        <end position="41"/>
    </location>
</feature>
<keyword evidence="1" id="KW-0472">Membrane</keyword>
<dbReference type="RefSeq" id="WP_037273482.1">
    <property type="nucleotide sequence ID" value="NZ_KN293980.1"/>
</dbReference>
<keyword evidence="1" id="KW-1133">Transmembrane helix</keyword>
<dbReference type="Proteomes" id="UP000030021">
    <property type="component" value="Unassembled WGS sequence"/>
</dbReference>
<protein>
    <recommendedName>
        <fullName evidence="4">DUF2975 domain-containing protein</fullName>
    </recommendedName>
</protein>
<evidence type="ECO:0008006" key="4">
    <source>
        <dbReference type="Google" id="ProtNLM"/>
    </source>
</evidence>
<feature type="transmembrane region" description="Helical" evidence="1">
    <location>
        <begin position="150"/>
        <end position="171"/>
    </location>
</feature>
<dbReference type="AlphaFoldDB" id="A0A0A0HNB7"/>